<keyword evidence="3" id="KW-1185">Reference proteome</keyword>
<name>A0A0C3NCW8_PISTI</name>
<dbReference type="EMBL" id="KN832144">
    <property type="protein sequence ID" value="KIN93685.1"/>
    <property type="molecule type" value="Genomic_DNA"/>
</dbReference>
<dbReference type="InParanoid" id="A0A0C3NCW8"/>
<proteinExistence type="predicted"/>
<feature type="region of interest" description="Disordered" evidence="1">
    <location>
        <begin position="38"/>
        <end position="121"/>
    </location>
</feature>
<sequence length="146" mass="15222">MNLATHFQPPHGHSATNPDSASASGACCETALAALGTTRCSPDPISPFRGFSAHTSNTPTPCRPTAPIPKGDPGDDGLGNDNDNNPEDDDPSNDPDDNGPSDDNLDDDDLEDELDFPDLDTEPTIMVLDNLTGAIKLLACNACTMS</sequence>
<evidence type="ECO:0000256" key="1">
    <source>
        <dbReference type="SAM" id="MobiDB-lite"/>
    </source>
</evidence>
<dbReference type="HOGENOM" id="CLU_1778253_0_0_1"/>
<accession>A0A0C3NCW8</accession>
<feature type="compositionally biased region" description="Polar residues" evidence="1">
    <location>
        <begin position="14"/>
        <end position="23"/>
    </location>
</feature>
<protein>
    <submittedName>
        <fullName evidence="2">Uncharacterized protein</fullName>
    </submittedName>
</protein>
<organism evidence="2 3">
    <name type="scientific">Pisolithus tinctorius Marx 270</name>
    <dbReference type="NCBI Taxonomy" id="870435"/>
    <lineage>
        <taxon>Eukaryota</taxon>
        <taxon>Fungi</taxon>
        <taxon>Dikarya</taxon>
        <taxon>Basidiomycota</taxon>
        <taxon>Agaricomycotina</taxon>
        <taxon>Agaricomycetes</taxon>
        <taxon>Agaricomycetidae</taxon>
        <taxon>Boletales</taxon>
        <taxon>Sclerodermatineae</taxon>
        <taxon>Pisolithaceae</taxon>
        <taxon>Pisolithus</taxon>
    </lineage>
</organism>
<gene>
    <name evidence="2" type="ORF">M404DRAFT_35865</name>
</gene>
<reference evidence="2 3" key="1">
    <citation type="submission" date="2014-04" db="EMBL/GenBank/DDBJ databases">
        <authorList>
            <consortium name="DOE Joint Genome Institute"/>
            <person name="Kuo A."/>
            <person name="Kohler A."/>
            <person name="Costa M.D."/>
            <person name="Nagy L.G."/>
            <person name="Floudas D."/>
            <person name="Copeland A."/>
            <person name="Barry K.W."/>
            <person name="Cichocki N."/>
            <person name="Veneault-Fourrey C."/>
            <person name="LaButti K."/>
            <person name="Lindquist E.A."/>
            <person name="Lipzen A."/>
            <person name="Lundell T."/>
            <person name="Morin E."/>
            <person name="Murat C."/>
            <person name="Sun H."/>
            <person name="Tunlid A."/>
            <person name="Henrissat B."/>
            <person name="Grigoriev I.V."/>
            <person name="Hibbett D.S."/>
            <person name="Martin F."/>
            <person name="Nordberg H.P."/>
            <person name="Cantor M.N."/>
            <person name="Hua S.X."/>
        </authorList>
    </citation>
    <scope>NUCLEOTIDE SEQUENCE [LARGE SCALE GENOMIC DNA]</scope>
    <source>
        <strain evidence="2 3">Marx 270</strain>
    </source>
</reference>
<feature type="compositionally biased region" description="Acidic residues" evidence="1">
    <location>
        <begin position="84"/>
        <end position="121"/>
    </location>
</feature>
<feature type="region of interest" description="Disordered" evidence="1">
    <location>
        <begin position="1"/>
        <end position="25"/>
    </location>
</feature>
<dbReference type="AlphaFoldDB" id="A0A0C3NCW8"/>
<reference evidence="3" key="2">
    <citation type="submission" date="2015-01" db="EMBL/GenBank/DDBJ databases">
        <title>Evolutionary Origins and Diversification of the Mycorrhizal Mutualists.</title>
        <authorList>
            <consortium name="DOE Joint Genome Institute"/>
            <consortium name="Mycorrhizal Genomics Consortium"/>
            <person name="Kohler A."/>
            <person name="Kuo A."/>
            <person name="Nagy L.G."/>
            <person name="Floudas D."/>
            <person name="Copeland A."/>
            <person name="Barry K.W."/>
            <person name="Cichocki N."/>
            <person name="Veneault-Fourrey C."/>
            <person name="LaButti K."/>
            <person name="Lindquist E.A."/>
            <person name="Lipzen A."/>
            <person name="Lundell T."/>
            <person name="Morin E."/>
            <person name="Murat C."/>
            <person name="Riley R."/>
            <person name="Ohm R."/>
            <person name="Sun H."/>
            <person name="Tunlid A."/>
            <person name="Henrissat B."/>
            <person name="Grigoriev I.V."/>
            <person name="Hibbett D.S."/>
            <person name="Martin F."/>
        </authorList>
    </citation>
    <scope>NUCLEOTIDE SEQUENCE [LARGE SCALE GENOMIC DNA]</scope>
    <source>
        <strain evidence="3">Marx 270</strain>
    </source>
</reference>
<evidence type="ECO:0000313" key="3">
    <source>
        <dbReference type="Proteomes" id="UP000054217"/>
    </source>
</evidence>
<dbReference type="Proteomes" id="UP000054217">
    <property type="component" value="Unassembled WGS sequence"/>
</dbReference>
<evidence type="ECO:0000313" key="2">
    <source>
        <dbReference type="EMBL" id="KIN93685.1"/>
    </source>
</evidence>